<dbReference type="Proteomes" id="UP000574276">
    <property type="component" value="Unassembled WGS sequence"/>
</dbReference>
<dbReference type="SUPFAM" id="SSF54506">
    <property type="entry name" value="Diaminopimelate epimerase-like"/>
    <property type="match status" value="1"/>
</dbReference>
<evidence type="ECO:0000256" key="2">
    <source>
        <dbReference type="ARBA" id="ARBA00023235"/>
    </source>
</evidence>
<evidence type="ECO:0000256" key="1">
    <source>
        <dbReference type="ARBA" id="ARBA00008270"/>
    </source>
</evidence>
<name>A0A839K185_9FIRM</name>
<dbReference type="GO" id="GO:0016853">
    <property type="term" value="F:isomerase activity"/>
    <property type="evidence" value="ECO:0007669"/>
    <property type="project" value="UniProtKB-KW"/>
</dbReference>
<protein>
    <submittedName>
        <fullName evidence="4">PhzF family phenazine biosynthesis protein</fullName>
    </submittedName>
</protein>
<dbReference type="AlphaFoldDB" id="A0A839K185"/>
<evidence type="ECO:0000313" key="4">
    <source>
        <dbReference type="EMBL" id="MBB2182689.1"/>
    </source>
</evidence>
<dbReference type="Gene3D" id="3.10.310.10">
    <property type="entry name" value="Diaminopimelate Epimerase, Chain A, domain 1"/>
    <property type="match status" value="2"/>
</dbReference>
<comment type="caution">
    <text evidence="4">The sequence shown here is derived from an EMBL/GenBank/DDBJ whole genome shotgun (WGS) entry which is preliminary data.</text>
</comment>
<gene>
    <name evidence="4" type="ORF">H0486_07350</name>
</gene>
<dbReference type="NCBIfam" id="TIGR00654">
    <property type="entry name" value="PhzF_family"/>
    <property type="match status" value="1"/>
</dbReference>
<accession>A0A839K185</accession>
<comment type="similarity">
    <text evidence="1">Belongs to the PhzF family.</text>
</comment>
<dbReference type="GO" id="GO:0005737">
    <property type="term" value="C:cytoplasm"/>
    <property type="evidence" value="ECO:0007669"/>
    <property type="project" value="TreeGrafter"/>
</dbReference>
<feature type="active site" evidence="3">
    <location>
        <position position="44"/>
    </location>
</feature>
<proteinExistence type="inferred from homology"/>
<evidence type="ECO:0000256" key="3">
    <source>
        <dbReference type="PIRSR" id="PIRSR016184-1"/>
    </source>
</evidence>
<dbReference type="RefSeq" id="WP_228352390.1">
    <property type="nucleotide sequence ID" value="NZ_JACEGA010000001.1"/>
</dbReference>
<organism evidence="4 5">
    <name type="scientific">Variimorphobacter saccharofermentans</name>
    <dbReference type="NCBI Taxonomy" id="2755051"/>
    <lineage>
        <taxon>Bacteria</taxon>
        <taxon>Bacillati</taxon>
        <taxon>Bacillota</taxon>
        <taxon>Clostridia</taxon>
        <taxon>Lachnospirales</taxon>
        <taxon>Lachnospiraceae</taxon>
        <taxon>Variimorphobacter</taxon>
    </lineage>
</organism>
<reference evidence="4 5" key="1">
    <citation type="submission" date="2020-07" db="EMBL/GenBank/DDBJ databases">
        <title>Characterization and genome sequencing of isolate MD1, a novel member within the family Lachnospiraceae.</title>
        <authorList>
            <person name="Rettenmaier R."/>
            <person name="Di Bello L."/>
            <person name="Zinser C."/>
            <person name="Scheitz K."/>
            <person name="Liebl W."/>
            <person name="Zverlov V."/>
        </authorList>
    </citation>
    <scope>NUCLEOTIDE SEQUENCE [LARGE SCALE GENOMIC DNA]</scope>
    <source>
        <strain evidence="4 5">MD1</strain>
    </source>
</reference>
<keyword evidence="5" id="KW-1185">Reference proteome</keyword>
<dbReference type="PANTHER" id="PTHR13774:SF17">
    <property type="entry name" value="PHENAZINE BIOSYNTHESIS-LIKE DOMAIN-CONTAINING PROTEIN"/>
    <property type="match status" value="1"/>
</dbReference>
<keyword evidence="2" id="KW-0413">Isomerase</keyword>
<dbReference type="InterPro" id="IPR003719">
    <property type="entry name" value="Phenazine_PhzF-like"/>
</dbReference>
<dbReference type="EMBL" id="JACEGA010000001">
    <property type="protein sequence ID" value="MBB2182689.1"/>
    <property type="molecule type" value="Genomic_DNA"/>
</dbReference>
<dbReference type="PANTHER" id="PTHR13774">
    <property type="entry name" value="PHENAZINE BIOSYNTHESIS PROTEIN"/>
    <property type="match status" value="1"/>
</dbReference>
<dbReference type="Pfam" id="PF02567">
    <property type="entry name" value="PhzC-PhzF"/>
    <property type="match status" value="1"/>
</dbReference>
<evidence type="ECO:0000313" key="5">
    <source>
        <dbReference type="Proteomes" id="UP000574276"/>
    </source>
</evidence>
<dbReference type="PIRSF" id="PIRSF016184">
    <property type="entry name" value="PhzC_PhzF"/>
    <property type="match status" value="1"/>
</dbReference>
<sequence length="258" mass="29002">MKYYIVDVFTEERYHGNPAGVCLLDEWIPDELMQQIAYENNLAETAFLVKQDGYYDLRWFTPEVEIDLCGHATLGSAYVLMNYVDETMKRVEFHTMSGPLTVIKEGDLYSMDFPVRKPIPCEVPDLLEEALGVAVLETHIARDLLVLIKDEDTLIHMNPNLTLLNKIDKAFGFIITAKGDTCDFASRFFAPAAGIPEDPVTGSSHTTLIPFWSERLNKKVLTAKQLSKRGGVLYCRDLGSRVEISGKAVTHLIGEIII</sequence>